<dbReference type="NCBIfam" id="TIGR00254">
    <property type="entry name" value="GGDEF"/>
    <property type="match status" value="1"/>
</dbReference>
<dbReference type="Gene3D" id="3.30.450.40">
    <property type="match status" value="3"/>
</dbReference>
<dbReference type="Gene3D" id="3.30.70.270">
    <property type="match status" value="1"/>
</dbReference>
<dbReference type="InterPro" id="IPR000160">
    <property type="entry name" value="GGDEF_dom"/>
</dbReference>
<dbReference type="Pfam" id="PF00990">
    <property type="entry name" value="GGDEF"/>
    <property type="match status" value="1"/>
</dbReference>
<proteinExistence type="predicted"/>
<accession>A0A1F7WHN8</accession>
<sequence>MIEKISKFLIEAKFQPYPFLKKTLNLLVNEYEFNGAVITLIDAASAVPIPAYIAINSANCGDVYKNYSLKDEMLQDAVNCGSVIHFKRDMIKVSKSTLNNYLSTYKERIIIPIKYEQEVIGMIDIISSGKIKENAFKIVDEVLPQFYPLMHQWVKNYHSQVFSNELLIVNEIYQKINSTISLEKLLKLIVMHAKRLIPCDLCNIFLINDDKNELILKVISNFDDPDLKKVKFKIGEGVAGHVFETRKGLIIEDCENDKTFMVLANLPEIKSMLCVPLIAQNEAIGVITLTSKYKNAFDSRDYDLLNMLAATVSMAIHNTRLFERTQKKVDELSTLCSVSKTIGSSVNLEKVLNLIINEAAMALKADIGAIMLLDEASGELVPKVSYGLSQTSHHSLRYKMGESLVGWAALKGEGIYVKDVLTDSRYKSKDSLNYKIKSDICVPLIVQNKVIGVLTLAVGYLKPSFNDEDMKLLTSIASQAAIAIYNTELYEKSEQKVRELTTLYEISRAIASTLNLENVLNLAMKMINQLMNTKRCSIIILGRDGKEINARVSQGLSEDILRQIKLEGDESILNHVLRTKQPLLVKNLEQEAAFKSAQVSRYSTKSFMSVPLYIKEQVIGVINVTDKMDSSSFNEDDLKLLVTLANQIASDVDNARLYEMAVTDGLTETFNHKYFQQHLEKDIERSKRYREDLSILMIDIDHFKKCNDTYGHQEGNKILRKVTAILKSSIREVDLLARYGGEEFAIVLPCTPKSGAYEIAQRMREIIEKSDFVLSNQQIRITVSIGIASFPEDASLQFDLIRKSDIALYHAKKTGRNRVICFEPEIAEAHSTM</sequence>
<dbReference type="SMART" id="SM00267">
    <property type="entry name" value="GGDEF"/>
    <property type="match status" value="1"/>
</dbReference>
<dbReference type="InterPro" id="IPR029787">
    <property type="entry name" value="Nucleotide_cyclase"/>
</dbReference>
<evidence type="ECO:0000313" key="3">
    <source>
        <dbReference type="Proteomes" id="UP000178735"/>
    </source>
</evidence>
<dbReference type="PANTHER" id="PTHR45138:SF9">
    <property type="entry name" value="DIGUANYLATE CYCLASE DGCM-RELATED"/>
    <property type="match status" value="1"/>
</dbReference>
<dbReference type="Pfam" id="PF13185">
    <property type="entry name" value="GAF_2"/>
    <property type="match status" value="2"/>
</dbReference>
<evidence type="ECO:0000313" key="2">
    <source>
        <dbReference type="EMBL" id="OGM02057.1"/>
    </source>
</evidence>
<reference evidence="2 3" key="1">
    <citation type="journal article" date="2016" name="Nat. Commun.">
        <title>Thousands of microbial genomes shed light on interconnected biogeochemical processes in an aquifer system.</title>
        <authorList>
            <person name="Anantharaman K."/>
            <person name="Brown C.T."/>
            <person name="Hug L.A."/>
            <person name="Sharon I."/>
            <person name="Castelle C.J."/>
            <person name="Probst A.J."/>
            <person name="Thomas B.C."/>
            <person name="Singh A."/>
            <person name="Wilkins M.J."/>
            <person name="Karaoz U."/>
            <person name="Brodie E.L."/>
            <person name="Williams K.H."/>
            <person name="Hubbard S.S."/>
            <person name="Banfield J.F."/>
        </authorList>
    </citation>
    <scope>NUCLEOTIDE SEQUENCE [LARGE SCALE GENOMIC DNA]</scope>
</reference>
<dbReference type="GO" id="GO:0005886">
    <property type="term" value="C:plasma membrane"/>
    <property type="evidence" value="ECO:0007669"/>
    <property type="project" value="TreeGrafter"/>
</dbReference>
<dbReference type="InterPro" id="IPR003018">
    <property type="entry name" value="GAF"/>
</dbReference>
<dbReference type="GO" id="GO:1902201">
    <property type="term" value="P:negative regulation of bacterial-type flagellum-dependent cell motility"/>
    <property type="evidence" value="ECO:0007669"/>
    <property type="project" value="TreeGrafter"/>
</dbReference>
<evidence type="ECO:0000259" key="1">
    <source>
        <dbReference type="PROSITE" id="PS50887"/>
    </source>
</evidence>
<dbReference type="Pfam" id="PF01590">
    <property type="entry name" value="GAF"/>
    <property type="match status" value="1"/>
</dbReference>
<protein>
    <recommendedName>
        <fullName evidence="1">GGDEF domain-containing protein</fullName>
    </recommendedName>
</protein>
<feature type="domain" description="GGDEF" evidence="1">
    <location>
        <begin position="691"/>
        <end position="824"/>
    </location>
</feature>
<organism evidence="2 3">
    <name type="scientific">Candidatus Wallbacteria bacterium GWC2_49_35</name>
    <dbReference type="NCBI Taxonomy" id="1817813"/>
    <lineage>
        <taxon>Bacteria</taxon>
        <taxon>Candidatus Walliibacteriota</taxon>
    </lineage>
</organism>
<gene>
    <name evidence="2" type="ORF">A2008_03545</name>
</gene>
<dbReference type="CDD" id="cd01949">
    <property type="entry name" value="GGDEF"/>
    <property type="match status" value="1"/>
</dbReference>
<dbReference type="GO" id="GO:0052621">
    <property type="term" value="F:diguanylate cyclase activity"/>
    <property type="evidence" value="ECO:0007669"/>
    <property type="project" value="TreeGrafter"/>
</dbReference>
<dbReference type="AlphaFoldDB" id="A0A1F7WHN8"/>
<dbReference type="GO" id="GO:0043709">
    <property type="term" value="P:cell adhesion involved in single-species biofilm formation"/>
    <property type="evidence" value="ECO:0007669"/>
    <property type="project" value="TreeGrafter"/>
</dbReference>
<dbReference type="STRING" id="1817813.A2008_03545"/>
<comment type="caution">
    <text evidence="2">The sequence shown here is derived from an EMBL/GenBank/DDBJ whole genome shotgun (WGS) entry which is preliminary data.</text>
</comment>
<dbReference type="SUPFAM" id="SSF55781">
    <property type="entry name" value="GAF domain-like"/>
    <property type="match status" value="3"/>
</dbReference>
<dbReference type="SMART" id="SM00065">
    <property type="entry name" value="GAF"/>
    <property type="match status" value="3"/>
</dbReference>
<dbReference type="FunFam" id="3.30.70.270:FF:000001">
    <property type="entry name" value="Diguanylate cyclase domain protein"/>
    <property type="match status" value="1"/>
</dbReference>
<dbReference type="InterPro" id="IPR043128">
    <property type="entry name" value="Rev_trsase/Diguanyl_cyclase"/>
</dbReference>
<dbReference type="EMBL" id="MGFH01000218">
    <property type="protein sequence ID" value="OGM02057.1"/>
    <property type="molecule type" value="Genomic_DNA"/>
</dbReference>
<dbReference type="PROSITE" id="PS50887">
    <property type="entry name" value="GGDEF"/>
    <property type="match status" value="1"/>
</dbReference>
<name>A0A1F7WHN8_9BACT</name>
<dbReference type="InterPro" id="IPR050469">
    <property type="entry name" value="Diguanylate_Cyclase"/>
</dbReference>
<dbReference type="SUPFAM" id="SSF55073">
    <property type="entry name" value="Nucleotide cyclase"/>
    <property type="match status" value="1"/>
</dbReference>
<dbReference type="PANTHER" id="PTHR45138">
    <property type="entry name" value="REGULATORY COMPONENTS OF SENSORY TRANSDUCTION SYSTEM"/>
    <property type="match status" value="1"/>
</dbReference>
<dbReference type="Proteomes" id="UP000178735">
    <property type="component" value="Unassembled WGS sequence"/>
</dbReference>
<dbReference type="InterPro" id="IPR029016">
    <property type="entry name" value="GAF-like_dom_sf"/>
</dbReference>